<sequence>MKFIGLVQSLLKRNLSSVNELAATAEATEKSNLQKTENKDAETVVPPEYRFIYPEFLPEPAIQRRNRLGERLERMDMIQRRSAIEIPEFYSGSILAITVTDSNAPNKVNRFLGICIQKGGVGLRAWAILRNVIDNQGVEILYQLYCPLIVKVEVMRLEKRLDDSLLYLRDALPEYSTFDFNMEPEIPAENSLVPINPLKVVLKPRPWLERWERQELQGVEDLNLKQEFYDRAEKQKKPWEKYDLMLQYRNTIPAEEQEKIFKEVHYHLQQQADKRKQKMRRGTSAN</sequence>
<protein>
    <recommendedName>
        <fullName evidence="7">Large ribosomal subunit protein bL19m</fullName>
    </recommendedName>
    <alternativeName>
        <fullName evidence="8">39S ribosomal protein L19, mitochondrial</fullName>
    </alternativeName>
</protein>
<dbReference type="Pfam" id="PF01245">
    <property type="entry name" value="Ribosomal_L19"/>
    <property type="match status" value="1"/>
</dbReference>
<evidence type="ECO:0000256" key="7">
    <source>
        <dbReference type="ARBA" id="ARBA00035288"/>
    </source>
</evidence>
<evidence type="ECO:0000256" key="2">
    <source>
        <dbReference type="ARBA" id="ARBA00005781"/>
    </source>
</evidence>
<dbReference type="Gene3D" id="2.30.30.790">
    <property type="match status" value="1"/>
</dbReference>
<keyword evidence="5" id="KW-0496">Mitochondrion</keyword>
<evidence type="ECO:0000256" key="8">
    <source>
        <dbReference type="ARBA" id="ARBA00035359"/>
    </source>
</evidence>
<dbReference type="GO" id="GO:0006412">
    <property type="term" value="P:translation"/>
    <property type="evidence" value="ECO:0007669"/>
    <property type="project" value="InterPro"/>
</dbReference>
<comment type="similarity">
    <text evidence="2">Belongs to the bacterial ribosomal protein bL19 family.</text>
</comment>
<dbReference type="GO" id="GO:0003735">
    <property type="term" value="F:structural constituent of ribosome"/>
    <property type="evidence" value="ECO:0007669"/>
    <property type="project" value="InterPro"/>
</dbReference>
<dbReference type="FunFam" id="2.30.30.790:FF:000002">
    <property type="entry name" value="39S ribosomal protein L19, mitochondrial"/>
    <property type="match status" value="1"/>
</dbReference>
<dbReference type="SUPFAM" id="SSF50104">
    <property type="entry name" value="Translation proteins SH3-like domain"/>
    <property type="match status" value="1"/>
</dbReference>
<proteinExistence type="inferred from homology"/>
<keyword evidence="3" id="KW-0809">Transit peptide</keyword>
<evidence type="ECO:0000256" key="5">
    <source>
        <dbReference type="ARBA" id="ARBA00023128"/>
    </source>
</evidence>
<evidence type="ECO:0000256" key="1">
    <source>
        <dbReference type="ARBA" id="ARBA00004173"/>
    </source>
</evidence>
<evidence type="ECO:0000256" key="3">
    <source>
        <dbReference type="ARBA" id="ARBA00022946"/>
    </source>
</evidence>
<reference evidence="9" key="1">
    <citation type="submission" date="2021-04" db="EMBL/GenBank/DDBJ databases">
        <authorList>
            <person name="Cornetti L."/>
        </authorList>
    </citation>
    <scope>NUCLEOTIDE SEQUENCE</scope>
</reference>
<dbReference type="InterPro" id="IPR038657">
    <property type="entry name" value="Ribosomal_bL19_sf"/>
</dbReference>
<organism evidence="9">
    <name type="scientific">Evadne anonyx</name>
    <dbReference type="NCBI Taxonomy" id="141404"/>
    <lineage>
        <taxon>Eukaryota</taxon>
        <taxon>Metazoa</taxon>
        <taxon>Ecdysozoa</taxon>
        <taxon>Arthropoda</taxon>
        <taxon>Crustacea</taxon>
        <taxon>Branchiopoda</taxon>
        <taxon>Diplostraca</taxon>
        <taxon>Cladocera</taxon>
        <taxon>Onychopoda</taxon>
        <taxon>Podonidae</taxon>
        <taxon>Evadne</taxon>
    </lineage>
</organism>
<keyword evidence="4" id="KW-0689">Ribosomal protein</keyword>
<evidence type="ECO:0000256" key="4">
    <source>
        <dbReference type="ARBA" id="ARBA00022980"/>
    </source>
</evidence>
<comment type="subcellular location">
    <subcellularLocation>
        <location evidence="1">Mitochondrion</location>
    </subcellularLocation>
</comment>
<gene>
    <name evidence="9" type="primary">EOG090X0F2L</name>
</gene>
<name>A0A9N6ZF92_9CRUS</name>
<keyword evidence="6" id="KW-0687">Ribonucleoprotein</keyword>
<evidence type="ECO:0000313" key="9">
    <source>
        <dbReference type="EMBL" id="CAG4642844.1"/>
    </source>
</evidence>
<dbReference type="AlphaFoldDB" id="A0A9N6ZF92"/>
<accession>A0A9N6ZF92</accession>
<dbReference type="InterPro" id="IPR008991">
    <property type="entry name" value="Translation_prot_SH3-like_sf"/>
</dbReference>
<dbReference type="PANTHER" id="PTHR15680">
    <property type="entry name" value="RIBOSOMAL PROTEIN L19"/>
    <property type="match status" value="1"/>
</dbReference>
<evidence type="ECO:0000256" key="6">
    <source>
        <dbReference type="ARBA" id="ARBA00023274"/>
    </source>
</evidence>
<dbReference type="EMBL" id="OC986189">
    <property type="protein sequence ID" value="CAG4642844.1"/>
    <property type="molecule type" value="Genomic_DNA"/>
</dbReference>
<dbReference type="GO" id="GO:0005762">
    <property type="term" value="C:mitochondrial large ribosomal subunit"/>
    <property type="evidence" value="ECO:0007669"/>
    <property type="project" value="TreeGrafter"/>
</dbReference>
<dbReference type="InterPro" id="IPR001857">
    <property type="entry name" value="Ribosomal_bL19"/>
</dbReference>
<dbReference type="PANTHER" id="PTHR15680:SF9">
    <property type="entry name" value="LARGE RIBOSOMAL SUBUNIT PROTEIN BL19M"/>
    <property type="match status" value="1"/>
</dbReference>